<dbReference type="PRINTS" id="PR00191">
    <property type="entry name" value="FACTINCAPA"/>
</dbReference>
<evidence type="ECO:0000256" key="2">
    <source>
        <dbReference type="ARBA" id="ARBA00023203"/>
    </source>
</evidence>
<sequence>MAASGASNTRLHEACSLLVQSPPGQTSQVYHDLRGILFDAESNAADKIDDAKLQAAAAVALQEYNTQQLVTATLDADASGSGANAVVICQAGQAPNQPSDAQAAPGVRRYIHPRLQKTFLFNHIKRTVSDVQELKPADAEVEEQRKALEKALDEYVRDRYPDGVSSVFAVSSAPVQEAEALAESVQKAAESDASAPAENTAAVSADKEDKDDEPSAESGEAAADDQDDPVAAVEAAEAVESSAPASAAAAAPRVAVKTTYVLHHVGNRYNLSNFWSGRWRASYVLDAEAGMLTASLGVHVHYFENGNVQLNASRPRTFSLTSSGATAIASEVAKLVAQHEDAWQAQLEQAYDQLAEQAFKALRRQLPLTRQKLDWDKVLNYKLGDQLARS</sequence>
<dbReference type="InterPro" id="IPR037282">
    <property type="entry name" value="CapZ_alpha/beta"/>
</dbReference>
<dbReference type="Gene3D" id="3.90.1150.210">
    <property type="entry name" value="F-actin capping protein, beta subunit"/>
    <property type="match status" value="1"/>
</dbReference>
<evidence type="ECO:0000313" key="5">
    <source>
        <dbReference type="Proteomes" id="UP000011976"/>
    </source>
</evidence>
<dbReference type="InterPro" id="IPR042489">
    <property type="entry name" value="CapZ_alpha_1"/>
</dbReference>
<dbReference type="Proteomes" id="UP000011976">
    <property type="component" value="Unassembled WGS sequence"/>
</dbReference>
<gene>
    <name evidence="4" type="ORF">PANT_9d00202</name>
</gene>
<evidence type="ECO:0000313" key="4">
    <source>
        <dbReference type="EMBL" id="GAC73654.1"/>
    </source>
</evidence>
<dbReference type="STRING" id="1151754.M9LVC4"/>
<keyword evidence="2" id="KW-0009">Actin-binding</keyword>
<evidence type="ECO:0000256" key="3">
    <source>
        <dbReference type="SAM" id="MobiDB-lite"/>
    </source>
</evidence>
<name>M9LVC4_PSEA3</name>
<dbReference type="GO" id="GO:0051016">
    <property type="term" value="P:barbed-end actin filament capping"/>
    <property type="evidence" value="ECO:0007669"/>
    <property type="project" value="InterPro"/>
</dbReference>
<dbReference type="EMBL" id="DF196775">
    <property type="protein sequence ID" value="GAC73654.1"/>
    <property type="molecule type" value="Genomic_DNA"/>
</dbReference>
<dbReference type="PANTHER" id="PTHR10653:SF0">
    <property type="entry name" value="F-ACTIN-CAPPING PROTEIN SUBUNIT ALPHA"/>
    <property type="match status" value="1"/>
</dbReference>
<keyword evidence="1" id="KW-0117">Actin capping</keyword>
<dbReference type="GO" id="GO:0051015">
    <property type="term" value="F:actin filament binding"/>
    <property type="evidence" value="ECO:0007669"/>
    <property type="project" value="TreeGrafter"/>
</dbReference>
<dbReference type="GO" id="GO:0030036">
    <property type="term" value="P:actin cytoskeleton organization"/>
    <property type="evidence" value="ECO:0007669"/>
    <property type="project" value="TreeGrafter"/>
</dbReference>
<feature type="compositionally biased region" description="Low complexity" evidence="3">
    <location>
        <begin position="229"/>
        <end position="244"/>
    </location>
</feature>
<dbReference type="OrthoDB" id="340550at2759"/>
<evidence type="ECO:0000256" key="1">
    <source>
        <dbReference type="ARBA" id="ARBA00022467"/>
    </source>
</evidence>
<dbReference type="Pfam" id="PF01267">
    <property type="entry name" value="F-actin_cap_A"/>
    <property type="match status" value="1"/>
</dbReference>
<dbReference type="PANTHER" id="PTHR10653">
    <property type="entry name" value="F-ACTIN-CAPPING PROTEIN SUBUNIT ALPHA"/>
    <property type="match status" value="1"/>
</dbReference>
<dbReference type="AlphaFoldDB" id="M9LVC4"/>
<reference evidence="5" key="1">
    <citation type="journal article" date="2013" name="Genome Announc.">
        <title>Genome sequence of the basidiomycetous yeast Pseudozyma antarctica T-34, a producer of the glycolipid biosurfactants mannosylerythritol lipids.</title>
        <authorList>
            <person name="Morita T."/>
            <person name="Koike H."/>
            <person name="Koyama Y."/>
            <person name="Hagiwara H."/>
            <person name="Ito E."/>
            <person name="Fukuoka T."/>
            <person name="Imura T."/>
            <person name="Machida M."/>
            <person name="Kitamoto D."/>
        </authorList>
    </citation>
    <scope>NUCLEOTIDE SEQUENCE [LARGE SCALE GENOMIC DNA]</scope>
    <source>
        <strain evidence="5">T-34</strain>
    </source>
</reference>
<dbReference type="InterPro" id="IPR042276">
    <property type="entry name" value="CapZ_alpha/beta_2"/>
</dbReference>
<organism evidence="4 5">
    <name type="scientific">Pseudozyma antarctica (strain T-34)</name>
    <name type="common">Yeast</name>
    <name type="synonym">Candida antarctica</name>
    <dbReference type="NCBI Taxonomy" id="1151754"/>
    <lineage>
        <taxon>Eukaryota</taxon>
        <taxon>Fungi</taxon>
        <taxon>Dikarya</taxon>
        <taxon>Basidiomycota</taxon>
        <taxon>Ustilaginomycotina</taxon>
        <taxon>Ustilaginomycetes</taxon>
        <taxon>Ustilaginales</taxon>
        <taxon>Ustilaginaceae</taxon>
        <taxon>Moesziomyces</taxon>
    </lineage>
</organism>
<dbReference type="InterPro" id="IPR002189">
    <property type="entry name" value="CapZ_alpha"/>
</dbReference>
<dbReference type="GO" id="GO:0008290">
    <property type="term" value="C:F-actin capping protein complex"/>
    <property type="evidence" value="ECO:0007669"/>
    <property type="project" value="InterPro"/>
</dbReference>
<accession>M9LVC4</accession>
<proteinExistence type="predicted"/>
<feature type="region of interest" description="Disordered" evidence="3">
    <location>
        <begin position="183"/>
        <end position="244"/>
    </location>
</feature>
<protein>
    <submittedName>
        <fullName evidence="4">F-actin capping protein, alpha subunit</fullName>
    </submittedName>
</protein>
<dbReference type="GO" id="GO:0030479">
    <property type="term" value="C:actin cortical patch"/>
    <property type="evidence" value="ECO:0007669"/>
    <property type="project" value="TreeGrafter"/>
</dbReference>
<dbReference type="Gene3D" id="3.30.1140.60">
    <property type="entry name" value="F-actin capping protein, alpha subunit"/>
    <property type="match status" value="1"/>
</dbReference>
<dbReference type="SUPFAM" id="SSF90096">
    <property type="entry name" value="Subunits of heterodimeric actin filament capping protein Capz"/>
    <property type="match status" value="1"/>
</dbReference>